<feature type="non-terminal residue" evidence="1">
    <location>
        <position position="32"/>
    </location>
</feature>
<protein>
    <submittedName>
        <fullName evidence="1">Uncharacterized protein</fullName>
    </submittedName>
</protein>
<gene>
    <name evidence="1" type="ORF">Tci_641123</name>
</gene>
<proteinExistence type="predicted"/>
<organism evidence="1">
    <name type="scientific">Tanacetum cinerariifolium</name>
    <name type="common">Dalmatian daisy</name>
    <name type="synonym">Chrysanthemum cinerariifolium</name>
    <dbReference type="NCBI Taxonomy" id="118510"/>
    <lineage>
        <taxon>Eukaryota</taxon>
        <taxon>Viridiplantae</taxon>
        <taxon>Streptophyta</taxon>
        <taxon>Embryophyta</taxon>
        <taxon>Tracheophyta</taxon>
        <taxon>Spermatophyta</taxon>
        <taxon>Magnoliopsida</taxon>
        <taxon>eudicotyledons</taxon>
        <taxon>Gunneridae</taxon>
        <taxon>Pentapetalae</taxon>
        <taxon>asterids</taxon>
        <taxon>campanulids</taxon>
        <taxon>Asterales</taxon>
        <taxon>Asteraceae</taxon>
        <taxon>Asteroideae</taxon>
        <taxon>Anthemideae</taxon>
        <taxon>Anthemidinae</taxon>
        <taxon>Tanacetum</taxon>
    </lineage>
</organism>
<evidence type="ECO:0000313" key="1">
    <source>
        <dbReference type="EMBL" id="GFA69151.1"/>
    </source>
</evidence>
<sequence length="32" mass="3606">MGGAHGRAYAIDGGIWYSVVSLRMDQLHLFKR</sequence>
<dbReference type="AlphaFoldDB" id="A0A699K1A3"/>
<name>A0A699K1A3_TANCI</name>
<comment type="caution">
    <text evidence="1">The sequence shown here is derived from an EMBL/GenBank/DDBJ whole genome shotgun (WGS) entry which is preliminary data.</text>
</comment>
<accession>A0A699K1A3</accession>
<dbReference type="EMBL" id="BKCJ010469759">
    <property type="protein sequence ID" value="GFA69151.1"/>
    <property type="molecule type" value="Genomic_DNA"/>
</dbReference>
<reference evidence="1" key="1">
    <citation type="journal article" date="2019" name="Sci. Rep.">
        <title>Draft genome of Tanacetum cinerariifolium, the natural source of mosquito coil.</title>
        <authorList>
            <person name="Yamashiro T."/>
            <person name="Shiraishi A."/>
            <person name="Satake H."/>
            <person name="Nakayama K."/>
        </authorList>
    </citation>
    <scope>NUCLEOTIDE SEQUENCE</scope>
</reference>